<dbReference type="GO" id="GO:0005524">
    <property type="term" value="F:ATP binding"/>
    <property type="evidence" value="ECO:0007669"/>
    <property type="project" value="UniProtKB-UniRule"/>
</dbReference>
<dbReference type="SMART" id="SM00490">
    <property type="entry name" value="HELICc"/>
    <property type="match status" value="1"/>
</dbReference>
<keyword evidence="3 12" id="KW-0479">Metal-binding</keyword>
<name>A0A845Q8A9_9HYPH</name>
<dbReference type="InterPro" id="IPR042115">
    <property type="entry name" value="PriA_3primeBD_sf"/>
</dbReference>
<dbReference type="InterPro" id="IPR041236">
    <property type="entry name" value="PriA_C"/>
</dbReference>
<feature type="binding site" evidence="12">
    <location>
        <position position="475"/>
    </location>
    <ligand>
        <name>Zn(2+)</name>
        <dbReference type="ChEBI" id="CHEBI:29105"/>
        <label>2</label>
    </ligand>
</feature>
<keyword evidence="10 12" id="KW-0413">Isomerase</keyword>
<dbReference type="InterPro" id="IPR014001">
    <property type="entry name" value="Helicase_ATP-bd"/>
</dbReference>
<feature type="binding site" evidence="12">
    <location>
        <position position="478"/>
    </location>
    <ligand>
        <name>Zn(2+)</name>
        <dbReference type="ChEBI" id="CHEBI:29105"/>
        <label>2</label>
    </ligand>
</feature>
<dbReference type="GO" id="GO:0006310">
    <property type="term" value="P:DNA recombination"/>
    <property type="evidence" value="ECO:0007669"/>
    <property type="project" value="InterPro"/>
</dbReference>
<dbReference type="InterPro" id="IPR001650">
    <property type="entry name" value="Helicase_C-like"/>
</dbReference>
<dbReference type="Pfam" id="PF00271">
    <property type="entry name" value="Helicase_C"/>
    <property type="match status" value="1"/>
</dbReference>
<keyword evidence="15" id="KW-1185">Reference proteome</keyword>
<dbReference type="Gene3D" id="3.40.50.300">
    <property type="entry name" value="P-loop containing nucleotide triphosphate hydrolases"/>
    <property type="match status" value="2"/>
</dbReference>
<organism evidence="14 15">
    <name type="scientific">Pyruvatibacter mobilis</name>
    <dbReference type="NCBI Taxonomy" id="1712261"/>
    <lineage>
        <taxon>Bacteria</taxon>
        <taxon>Pseudomonadati</taxon>
        <taxon>Pseudomonadota</taxon>
        <taxon>Alphaproteobacteria</taxon>
        <taxon>Hyphomicrobiales</taxon>
        <taxon>Parvibaculaceae</taxon>
        <taxon>Pyruvatibacter</taxon>
    </lineage>
</organism>
<dbReference type="GO" id="GO:0006270">
    <property type="term" value="P:DNA replication initiation"/>
    <property type="evidence" value="ECO:0007669"/>
    <property type="project" value="TreeGrafter"/>
</dbReference>
<feature type="binding site" evidence="12">
    <location>
        <position position="451"/>
    </location>
    <ligand>
        <name>Zn(2+)</name>
        <dbReference type="ChEBI" id="CHEBI:29105"/>
        <label>1</label>
    </ligand>
</feature>
<dbReference type="GO" id="GO:0003677">
    <property type="term" value="F:DNA binding"/>
    <property type="evidence" value="ECO:0007669"/>
    <property type="project" value="UniProtKB-UniRule"/>
</dbReference>
<evidence type="ECO:0000256" key="10">
    <source>
        <dbReference type="ARBA" id="ARBA00023235"/>
    </source>
</evidence>
<reference evidence="14 15" key="1">
    <citation type="journal article" date="2016" name="Int. J. Syst. Evol. Microbiol.">
        <title>Pyruvatibacter mobilis gen. nov., sp. nov., a marine bacterium from the culture broth of Picochlorum sp. 122.</title>
        <authorList>
            <person name="Wang G."/>
            <person name="Tang M."/>
            <person name="Wu H."/>
            <person name="Dai S."/>
            <person name="Li T."/>
            <person name="Chen C."/>
            <person name="He H."/>
            <person name="Fan J."/>
            <person name="Xiang W."/>
            <person name="Li X."/>
        </authorList>
    </citation>
    <scope>NUCLEOTIDE SEQUENCE [LARGE SCALE GENOMIC DNA]</scope>
    <source>
        <strain evidence="14 15">GYP-11</strain>
    </source>
</reference>
<keyword evidence="5 12" id="KW-0378">Hydrolase</keyword>
<dbReference type="GO" id="GO:0006269">
    <property type="term" value="P:DNA replication, synthesis of primer"/>
    <property type="evidence" value="ECO:0007669"/>
    <property type="project" value="UniProtKB-KW"/>
</dbReference>
<dbReference type="InterPro" id="IPR027417">
    <property type="entry name" value="P-loop_NTPase"/>
</dbReference>
<evidence type="ECO:0000259" key="13">
    <source>
        <dbReference type="PROSITE" id="PS51192"/>
    </source>
</evidence>
<feature type="domain" description="Helicase ATP-binding" evidence="13">
    <location>
        <begin position="221"/>
        <end position="387"/>
    </location>
</feature>
<feature type="binding site" evidence="12">
    <location>
        <position position="491"/>
    </location>
    <ligand>
        <name>Zn(2+)</name>
        <dbReference type="ChEBI" id="CHEBI:29105"/>
        <label>1</label>
    </ligand>
</feature>
<dbReference type="NCBIfam" id="TIGR00595">
    <property type="entry name" value="priA"/>
    <property type="match status" value="1"/>
</dbReference>
<dbReference type="FunFam" id="3.40.50.300:FF:000489">
    <property type="entry name" value="Primosome assembly protein PriA"/>
    <property type="match status" value="1"/>
</dbReference>
<comment type="similarity">
    <text evidence="12">Belongs to the helicase family. PriA subfamily.</text>
</comment>
<accession>A0A845Q8A9</accession>
<dbReference type="Proteomes" id="UP000470384">
    <property type="component" value="Unassembled WGS sequence"/>
</dbReference>
<dbReference type="EC" id="5.6.2.4" evidence="12"/>
<dbReference type="HAMAP" id="MF_00983">
    <property type="entry name" value="PriA"/>
    <property type="match status" value="1"/>
</dbReference>
<dbReference type="Pfam" id="PF18319">
    <property type="entry name" value="Zn_ribbon_PriA"/>
    <property type="match status" value="1"/>
</dbReference>
<evidence type="ECO:0000256" key="6">
    <source>
        <dbReference type="ARBA" id="ARBA00022806"/>
    </source>
</evidence>
<feature type="binding site" evidence="12">
    <location>
        <position position="448"/>
    </location>
    <ligand>
        <name>Zn(2+)</name>
        <dbReference type="ChEBI" id="CHEBI:29105"/>
        <label>1</label>
    </ligand>
</feature>
<dbReference type="PANTHER" id="PTHR30580">
    <property type="entry name" value="PRIMOSOMAL PROTEIN N"/>
    <property type="match status" value="1"/>
</dbReference>
<dbReference type="EMBL" id="WXYQ01000001">
    <property type="protein sequence ID" value="NBG94281.1"/>
    <property type="molecule type" value="Genomic_DNA"/>
</dbReference>
<feature type="binding site" evidence="12">
    <location>
        <position position="457"/>
    </location>
    <ligand>
        <name>Zn(2+)</name>
        <dbReference type="ChEBI" id="CHEBI:29105"/>
        <label>2</label>
    </ligand>
</feature>
<comment type="catalytic activity">
    <reaction evidence="12">
        <text>Couples ATP hydrolysis with the unwinding of duplex DNA by translocating in the 3'-5' direction.</text>
        <dbReference type="EC" id="5.6.2.4"/>
    </reaction>
</comment>
<keyword evidence="2 12" id="KW-0235">DNA replication</keyword>
<dbReference type="GO" id="GO:0006302">
    <property type="term" value="P:double-strand break repair"/>
    <property type="evidence" value="ECO:0007669"/>
    <property type="project" value="InterPro"/>
</dbReference>
<dbReference type="Pfam" id="PF17764">
    <property type="entry name" value="PriA_3primeBD"/>
    <property type="match status" value="1"/>
</dbReference>
<evidence type="ECO:0000256" key="8">
    <source>
        <dbReference type="ARBA" id="ARBA00022840"/>
    </source>
</evidence>
<dbReference type="Pfam" id="PF18074">
    <property type="entry name" value="PriA_C"/>
    <property type="match status" value="1"/>
</dbReference>
<dbReference type="GO" id="GO:0043138">
    <property type="term" value="F:3'-5' DNA helicase activity"/>
    <property type="evidence" value="ECO:0007669"/>
    <property type="project" value="UniProtKB-EC"/>
</dbReference>
<keyword evidence="8 12" id="KW-0067">ATP-binding</keyword>
<comment type="subunit">
    <text evidence="12">Component of the replication restart primosome.</text>
</comment>
<gene>
    <name evidence="12" type="primary">priA</name>
    <name evidence="14" type="ORF">GTQ45_00880</name>
</gene>
<evidence type="ECO:0000256" key="1">
    <source>
        <dbReference type="ARBA" id="ARBA00022515"/>
    </source>
</evidence>
<dbReference type="CDD" id="cd17929">
    <property type="entry name" value="DEXHc_priA"/>
    <property type="match status" value="1"/>
</dbReference>
<protein>
    <recommendedName>
        <fullName evidence="12">Replication restart protein PriA</fullName>
    </recommendedName>
    <alternativeName>
        <fullName evidence="12">ATP-dependent DNA helicase PriA</fullName>
        <ecNumber evidence="12">5.6.2.4</ecNumber>
    </alternativeName>
    <alternativeName>
        <fullName evidence="12">DNA 3'-5' helicase PriA</fullName>
    </alternativeName>
</protein>
<dbReference type="InterPro" id="IPR005259">
    <property type="entry name" value="PriA"/>
</dbReference>
<keyword evidence="7 12" id="KW-0862">Zinc</keyword>
<evidence type="ECO:0000256" key="7">
    <source>
        <dbReference type="ARBA" id="ARBA00022833"/>
    </source>
</evidence>
<proteinExistence type="inferred from homology"/>
<comment type="cofactor">
    <cofactor evidence="12">
        <name>Zn(2+)</name>
        <dbReference type="ChEBI" id="CHEBI:29105"/>
    </cofactor>
    <text evidence="12">Binds 2 zinc ions per subunit.</text>
</comment>
<dbReference type="Gene3D" id="3.40.1440.60">
    <property type="entry name" value="PriA, 3(prime) DNA-binding domain"/>
    <property type="match status" value="1"/>
</dbReference>
<keyword evidence="4 12" id="KW-0547">Nucleotide-binding</keyword>
<evidence type="ECO:0000256" key="12">
    <source>
        <dbReference type="HAMAP-Rule" id="MF_00983"/>
    </source>
</evidence>
<dbReference type="SMART" id="SM00487">
    <property type="entry name" value="DEXDc"/>
    <property type="match status" value="1"/>
</dbReference>
<dbReference type="AlphaFoldDB" id="A0A845Q8A9"/>
<evidence type="ECO:0000256" key="4">
    <source>
        <dbReference type="ARBA" id="ARBA00022741"/>
    </source>
</evidence>
<dbReference type="SUPFAM" id="SSF52540">
    <property type="entry name" value="P-loop containing nucleoside triphosphate hydrolases"/>
    <property type="match status" value="2"/>
</dbReference>
<feature type="binding site" evidence="12">
    <location>
        <position position="488"/>
    </location>
    <ligand>
        <name>Zn(2+)</name>
        <dbReference type="ChEBI" id="CHEBI:29105"/>
        <label>1</label>
    </ligand>
</feature>
<evidence type="ECO:0000313" key="14">
    <source>
        <dbReference type="EMBL" id="NBG94281.1"/>
    </source>
</evidence>
<comment type="caution">
    <text evidence="14">The sequence shown here is derived from an EMBL/GenBank/DDBJ whole genome shotgun (WGS) entry which is preliminary data.</text>
</comment>
<dbReference type="InterPro" id="IPR041222">
    <property type="entry name" value="PriA_3primeBD"/>
</dbReference>
<evidence type="ECO:0000313" key="15">
    <source>
        <dbReference type="Proteomes" id="UP000470384"/>
    </source>
</evidence>
<dbReference type="OrthoDB" id="9759544at2"/>
<sequence>MDLAPGETPRTTRVLLPLALPGAYDYLVPDDLDLRPGDFVRVPLGPREVTGVVWDPLPDTAETKPIDPARLKAVVSRFDAPPMPDMLRQFVDWVAAYTLSAPGAVLRLAMRVPQALEPSPRVTGYRLSGHKPARMTPKRERVLEMLHDTGPELARPAREIADMAGVGTGVVKGLVDAGALEAVDMPGEAPFPEPLAAPDGSAAGASRLNDTQAQAAADLAQRIGQGFSATLLDGVTGAGKTEVYFEAIAEALRQGRQVLVLLPEIALTPQLLKRFETRFGAAPAPWHSDLGQKERRRIWRGVAEGRARVVVGARSALFLPFTELGLIVVDEEHEAAFKQEEGVIYNARDMAVARASLGGFPVVLASATPSLETVVNVQRGRYQRLVLPERHGAARLPDVEAVDLRADAPERGRWLSHRLVMAIGDTLAAGNQAMLFLNRRGYAPLTLCRTCGHRFECPNCDAWLVEHRFRKELQCHHCGTRAPTPHACPECGTENSLAACGPGVERIAEEAAERFPEARLAVLSSDLLHGPAATQEAMAQITRQEVDLVIGTQVVAKGHNFPNLTLVGVVDSDLGLTGGDLRAAERTYQLLHQVAGRAGRGEKPGRVLLQTYMPHHKVMQALIAGDRDRFLEQEADERHAAGMPPFGRLVSVILSGPEQGQVMDVARELVRAAPQAEGVRVLGPAPAPIALLRGRYRMRFLLKTVRDFPVQKYVRAWLGAVKVPNAVRLAVDVDPQSFL</sequence>
<dbReference type="InterPro" id="IPR011545">
    <property type="entry name" value="DEAD/DEAH_box_helicase_dom"/>
</dbReference>
<evidence type="ECO:0000256" key="3">
    <source>
        <dbReference type="ARBA" id="ARBA00022723"/>
    </source>
</evidence>
<evidence type="ECO:0000256" key="11">
    <source>
        <dbReference type="ARBA" id="ARBA00048988"/>
    </source>
</evidence>
<dbReference type="PANTHER" id="PTHR30580:SF0">
    <property type="entry name" value="PRIMOSOMAL PROTEIN N"/>
    <property type="match status" value="1"/>
</dbReference>
<dbReference type="GO" id="GO:0016787">
    <property type="term" value="F:hydrolase activity"/>
    <property type="evidence" value="ECO:0007669"/>
    <property type="project" value="UniProtKB-KW"/>
</dbReference>
<keyword evidence="6 12" id="KW-0347">Helicase</keyword>
<evidence type="ECO:0000256" key="2">
    <source>
        <dbReference type="ARBA" id="ARBA00022705"/>
    </source>
</evidence>
<keyword evidence="1 12" id="KW-0639">Primosome</keyword>
<evidence type="ECO:0000256" key="9">
    <source>
        <dbReference type="ARBA" id="ARBA00023125"/>
    </source>
</evidence>
<dbReference type="InterPro" id="IPR040498">
    <property type="entry name" value="PriA_CRR"/>
</dbReference>
<comment type="function">
    <text evidence="12">Initiates the restart of stalled replication forks, which reloads the replicative helicase on sites other than the origin of replication. Recognizes and binds to abandoned replication forks and remodels them to uncover a helicase loading site. Promotes assembly of the primosome at these replication forks.</text>
</comment>
<dbReference type="PROSITE" id="PS51192">
    <property type="entry name" value="HELICASE_ATP_BIND_1"/>
    <property type="match status" value="1"/>
</dbReference>
<evidence type="ECO:0000256" key="5">
    <source>
        <dbReference type="ARBA" id="ARBA00022801"/>
    </source>
</evidence>
<keyword evidence="9 12" id="KW-0238">DNA-binding</keyword>
<comment type="catalytic activity">
    <reaction evidence="11 12">
        <text>ATP + H2O = ADP + phosphate + H(+)</text>
        <dbReference type="Rhea" id="RHEA:13065"/>
        <dbReference type="ChEBI" id="CHEBI:15377"/>
        <dbReference type="ChEBI" id="CHEBI:15378"/>
        <dbReference type="ChEBI" id="CHEBI:30616"/>
        <dbReference type="ChEBI" id="CHEBI:43474"/>
        <dbReference type="ChEBI" id="CHEBI:456216"/>
        <dbReference type="EC" id="5.6.2.4"/>
    </reaction>
</comment>
<feature type="binding site" evidence="12">
    <location>
        <position position="460"/>
    </location>
    <ligand>
        <name>Zn(2+)</name>
        <dbReference type="ChEBI" id="CHEBI:29105"/>
        <label>2</label>
    </ligand>
</feature>
<dbReference type="GO" id="GO:1990077">
    <property type="term" value="C:primosome complex"/>
    <property type="evidence" value="ECO:0007669"/>
    <property type="project" value="UniProtKB-UniRule"/>
</dbReference>
<dbReference type="NCBIfam" id="NF004070">
    <property type="entry name" value="PRK05580.2-2"/>
    <property type="match status" value="1"/>
</dbReference>
<dbReference type="GO" id="GO:0008270">
    <property type="term" value="F:zinc ion binding"/>
    <property type="evidence" value="ECO:0007669"/>
    <property type="project" value="UniProtKB-UniRule"/>
</dbReference>
<dbReference type="Pfam" id="PF00270">
    <property type="entry name" value="DEAD"/>
    <property type="match status" value="1"/>
</dbReference>